<sequence>MDFMISHFCDEENHPAVYKNTRKRSIQDGAFAPMVSGNAEIGSDSENRLPPEMELGNIEYKAKLVNPSLPRLEHLITQMKWRLREGQGEAIYEVGVEDGGQMSGLSDLELKESIFTLKNNGRFLECQHGHFDREGRDSKRQHCTSYCRRSSRTESSGEPAIHRTQISSSRGLGYDGNGKTRLNLFRYPHEVRTGKTSSICLDVIGFDNKGKLINYAKNTLEELVEKSSKLVTLIDLAGDSKYLKTTIHGLSGYSPHFSCLLVSAETGPTATTREHLGLIAALNIPLFVVVTKIDLVDKETLSGVLRNVRTLLSRAGMTSHGKMLKTTRDVVRAAQKLQTSSIVPILSVSSVTGEGFRLLRTLLNLLSTAGTSESRLQLASEPAHFSIEELYNVPHVGTVVGGMLAEGQLPEGADVLVGPMKDGSFAKTKIGSIYRCKQPIRCVFPGEVASIALTLPPNVVLRRGMVLTSNAVPPMVCHRFVANLFLLYSSTRVSEGFQATVYIGSVCQTATVCMIDGTALQQGKWSRVELRFAYQPEAIRAGCPIIFRQGKTKGMGEVIELLPQDA</sequence>
<evidence type="ECO:0000259" key="6">
    <source>
        <dbReference type="Pfam" id="PF03144"/>
    </source>
</evidence>
<evidence type="ECO:0000259" key="5">
    <source>
        <dbReference type="Pfam" id="PF00009"/>
    </source>
</evidence>
<dbReference type="PANTHER" id="PTHR43721">
    <property type="entry name" value="ELONGATION FACTOR TU-RELATED"/>
    <property type="match status" value="1"/>
</dbReference>
<dbReference type="Pfam" id="PF00009">
    <property type="entry name" value="GTP_EFTU"/>
    <property type="match status" value="1"/>
</dbReference>
<dbReference type="SUPFAM" id="SSF52540">
    <property type="entry name" value="P-loop containing nucleoside triphosphate hydrolases"/>
    <property type="match status" value="1"/>
</dbReference>
<name>A0A8S1GTB3_9PELO</name>
<comment type="caution">
    <text evidence="7">The sequence shown here is derived from an EMBL/GenBank/DDBJ whole genome shotgun (WGS) entry which is preliminary data.</text>
</comment>
<keyword evidence="2" id="KW-0547">Nucleotide-binding</keyword>
<proteinExistence type="inferred from homology"/>
<dbReference type="SUPFAM" id="SSF50465">
    <property type="entry name" value="EF-Tu/eEF-1alpha/eIF2-gamma C-terminal domain"/>
    <property type="match status" value="1"/>
</dbReference>
<feature type="domain" description="Translation elongation factor EFTu-like" evidence="6">
    <location>
        <begin position="397"/>
        <end position="468"/>
    </location>
</feature>
<evidence type="ECO:0000256" key="3">
    <source>
        <dbReference type="ARBA" id="ARBA00023134"/>
    </source>
</evidence>
<dbReference type="InterPro" id="IPR009000">
    <property type="entry name" value="Transl_B-barrel_sf"/>
</dbReference>
<dbReference type="SUPFAM" id="SSF50447">
    <property type="entry name" value="Translation proteins"/>
    <property type="match status" value="1"/>
</dbReference>
<dbReference type="InterPro" id="IPR009001">
    <property type="entry name" value="Transl_elong_EF1A/Init_IF2_C"/>
</dbReference>
<gene>
    <name evidence="7" type="ORF">CAUJ_LOCUS2644</name>
</gene>
<dbReference type="InterPro" id="IPR050055">
    <property type="entry name" value="EF-Tu_GTPase"/>
</dbReference>
<evidence type="ECO:0000256" key="1">
    <source>
        <dbReference type="ARBA" id="ARBA00007249"/>
    </source>
</evidence>
<comment type="similarity">
    <text evidence="1">Belongs to the TRAFAC class translation factor GTPase superfamily. Classic translation factor GTPase family. EF-Tu/EF-1A subfamily.</text>
</comment>
<dbReference type="GO" id="GO:0005525">
    <property type="term" value="F:GTP binding"/>
    <property type="evidence" value="ECO:0007669"/>
    <property type="project" value="UniProtKB-KW"/>
</dbReference>
<evidence type="ECO:0000256" key="4">
    <source>
        <dbReference type="SAM" id="MobiDB-lite"/>
    </source>
</evidence>
<keyword evidence="3" id="KW-0342">GTP-binding</keyword>
<dbReference type="AlphaFoldDB" id="A0A8S1GTB3"/>
<dbReference type="InterPro" id="IPR004161">
    <property type="entry name" value="EFTu-like_2"/>
</dbReference>
<dbReference type="PANTHER" id="PTHR43721:SF3">
    <property type="entry name" value="GTP-BINDING PROTEIN 2"/>
    <property type="match status" value="1"/>
</dbReference>
<dbReference type="Proteomes" id="UP000835052">
    <property type="component" value="Unassembled WGS sequence"/>
</dbReference>
<evidence type="ECO:0000313" key="8">
    <source>
        <dbReference type="Proteomes" id="UP000835052"/>
    </source>
</evidence>
<dbReference type="CDD" id="cd03694">
    <property type="entry name" value="GTPBP_II"/>
    <property type="match status" value="1"/>
</dbReference>
<dbReference type="Pfam" id="PF03144">
    <property type="entry name" value="GTP_EFTU_D2"/>
    <property type="match status" value="1"/>
</dbReference>
<reference evidence="7" key="1">
    <citation type="submission" date="2020-10" db="EMBL/GenBank/DDBJ databases">
        <authorList>
            <person name="Kikuchi T."/>
        </authorList>
    </citation>
    <scope>NUCLEOTIDE SEQUENCE</scope>
    <source>
        <strain evidence="7">NKZ352</strain>
    </source>
</reference>
<dbReference type="Gene3D" id="3.40.50.300">
    <property type="entry name" value="P-loop containing nucleotide triphosphate hydrolases"/>
    <property type="match status" value="1"/>
</dbReference>
<evidence type="ECO:0008006" key="9">
    <source>
        <dbReference type="Google" id="ProtNLM"/>
    </source>
</evidence>
<dbReference type="CDD" id="cd03708">
    <property type="entry name" value="GTPBP_III"/>
    <property type="match status" value="1"/>
</dbReference>
<feature type="region of interest" description="Disordered" evidence="4">
    <location>
        <begin position="149"/>
        <end position="174"/>
    </location>
</feature>
<accession>A0A8S1GTB3</accession>
<dbReference type="EMBL" id="CAJGYM010000005">
    <property type="protein sequence ID" value="CAD6186725.1"/>
    <property type="molecule type" value="Genomic_DNA"/>
</dbReference>
<organism evidence="7 8">
    <name type="scientific">Caenorhabditis auriculariae</name>
    <dbReference type="NCBI Taxonomy" id="2777116"/>
    <lineage>
        <taxon>Eukaryota</taxon>
        <taxon>Metazoa</taxon>
        <taxon>Ecdysozoa</taxon>
        <taxon>Nematoda</taxon>
        <taxon>Chromadorea</taxon>
        <taxon>Rhabditida</taxon>
        <taxon>Rhabditina</taxon>
        <taxon>Rhabditomorpha</taxon>
        <taxon>Rhabditoidea</taxon>
        <taxon>Rhabditidae</taxon>
        <taxon>Peloderinae</taxon>
        <taxon>Caenorhabditis</taxon>
    </lineage>
</organism>
<evidence type="ECO:0000313" key="7">
    <source>
        <dbReference type="EMBL" id="CAD6186725.1"/>
    </source>
</evidence>
<dbReference type="Gene3D" id="2.40.30.10">
    <property type="entry name" value="Translation factors"/>
    <property type="match status" value="1"/>
</dbReference>
<dbReference type="InterPro" id="IPR000795">
    <property type="entry name" value="T_Tr_GTP-bd_dom"/>
</dbReference>
<evidence type="ECO:0000256" key="2">
    <source>
        <dbReference type="ARBA" id="ARBA00022741"/>
    </source>
</evidence>
<dbReference type="OrthoDB" id="248233at2759"/>
<dbReference type="GO" id="GO:0003746">
    <property type="term" value="F:translation elongation factor activity"/>
    <property type="evidence" value="ECO:0007669"/>
    <property type="project" value="TreeGrafter"/>
</dbReference>
<keyword evidence="8" id="KW-1185">Reference proteome</keyword>
<feature type="domain" description="Tr-type G" evidence="5">
    <location>
        <begin position="187"/>
        <end position="366"/>
    </location>
</feature>
<dbReference type="GO" id="GO:0003924">
    <property type="term" value="F:GTPase activity"/>
    <property type="evidence" value="ECO:0007669"/>
    <property type="project" value="InterPro"/>
</dbReference>
<protein>
    <recommendedName>
        <fullName evidence="9">Tr-type G domain-containing protein</fullName>
    </recommendedName>
</protein>
<dbReference type="InterPro" id="IPR027417">
    <property type="entry name" value="P-loop_NTPase"/>
</dbReference>